<dbReference type="Proteomes" id="UP000194137">
    <property type="component" value="Chromosome"/>
</dbReference>
<dbReference type="PANTHER" id="PTHR37950:SF1">
    <property type="entry name" value="4-HYDROXYPHENYLACETATE CATABOLISM PROTEIN"/>
    <property type="match status" value="1"/>
</dbReference>
<dbReference type="SUPFAM" id="SSF55331">
    <property type="entry name" value="Tautomerase/MIF"/>
    <property type="match status" value="1"/>
</dbReference>
<gene>
    <name evidence="1" type="ORF">CAK95_28340</name>
</gene>
<dbReference type="Pfam" id="PF02962">
    <property type="entry name" value="CHMI"/>
    <property type="match status" value="1"/>
</dbReference>
<keyword evidence="2" id="KW-1185">Reference proteome</keyword>
<dbReference type="OrthoDB" id="9814215at2"/>
<dbReference type="PANTHER" id="PTHR37950">
    <property type="entry name" value="4-HYDROXYPHENYLACETATE CATABOLISM PROTEIN"/>
    <property type="match status" value="1"/>
</dbReference>
<dbReference type="Gene3D" id="3.30.429.10">
    <property type="entry name" value="Macrophage Migration Inhibitory Factor"/>
    <property type="match status" value="1"/>
</dbReference>
<protein>
    <submittedName>
        <fullName evidence="1">Uncharacterized protein</fullName>
    </submittedName>
</protein>
<reference evidence="1 2" key="1">
    <citation type="submission" date="2017-05" db="EMBL/GenBank/DDBJ databases">
        <title>Full genome sequence of Pseudorhodoplanes sinuspersici.</title>
        <authorList>
            <person name="Dastgheib S.M.M."/>
            <person name="Shavandi M."/>
            <person name="Tirandaz H."/>
        </authorList>
    </citation>
    <scope>NUCLEOTIDE SEQUENCE [LARGE SCALE GENOMIC DNA]</scope>
    <source>
        <strain evidence="1 2">RIPI110</strain>
    </source>
</reference>
<sequence>MPHIIVEYSGNLDDSVDVPGLLSALHQAMIETGVADTAAIRTRAIRLEHFCIADRDPANGFVQITVRMREGRPAEAYQKVAENLMAAAEKSLERAFASHPLQLALEIHEITQLTLRKNTVRGKEKAA</sequence>
<name>A0A1W6ZYY1_9HYPH</name>
<dbReference type="CDD" id="cd00580">
    <property type="entry name" value="CHMI"/>
    <property type="match status" value="1"/>
</dbReference>
<accession>A0A1W6ZYY1</accession>
<organism evidence="1 2">
    <name type="scientific">Pseudorhodoplanes sinuspersici</name>
    <dbReference type="NCBI Taxonomy" id="1235591"/>
    <lineage>
        <taxon>Bacteria</taxon>
        <taxon>Pseudomonadati</taxon>
        <taxon>Pseudomonadota</taxon>
        <taxon>Alphaproteobacteria</taxon>
        <taxon>Hyphomicrobiales</taxon>
        <taxon>Pseudorhodoplanes</taxon>
    </lineage>
</organism>
<dbReference type="InterPro" id="IPR004220">
    <property type="entry name" value="5-COMe_2-OHmuconate_Isoase"/>
</dbReference>
<dbReference type="RefSeq" id="WP_086091012.1">
    <property type="nucleotide sequence ID" value="NZ_CP021112.1"/>
</dbReference>
<dbReference type="EMBL" id="CP021112">
    <property type="protein sequence ID" value="ARQ02582.1"/>
    <property type="molecule type" value="Genomic_DNA"/>
</dbReference>
<evidence type="ECO:0000313" key="1">
    <source>
        <dbReference type="EMBL" id="ARQ02582.1"/>
    </source>
</evidence>
<evidence type="ECO:0000313" key="2">
    <source>
        <dbReference type="Proteomes" id="UP000194137"/>
    </source>
</evidence>
<dbReference type="STRING" id="1235591.CAK95_28340"/>
<dbReference type="InterPro" id="IPR014347">
    <property type="entry name" value="Tautomerase/MIF_sf"/>
</dbReference>
<dbReference type="AlphaFoldDB" id="A0A1W6ZYY1"/>
<dbReference type="GO" id="GO:0008704">
    <property type="term" value="F:5-carboxymethyl-2-hydroxymuconate delta-isomerase activity"/>
    <property type="evidence" value="ECO:0007669"/>
    <property type="project" value="InterPro"/>
</dbReference>
<proteinExistence type="predicted"/>
<dbReference type="KEGG" id="psin:CAK95_28340"/>